<sequence length="122" mass="13067">MAFRTPRPEHRAEAARQLPLGVAHFAGRHDDVVRALLAAADDSRGPVDHDAVLAAVKHYRAHRAALRRVELDLAEVLIVGGATPGKVCARLAIGRSALQKRLRARLGDALIGPGKPPTRRAA</sequence>
<dbReference type="EMBL" id="JACIFP010000001">
    <property type="protein sequence ID" value="MBB4137258.1"/>
    <property type="molecule type" value="Genomic_DNA"/>
</dbReference>
<dbReference type="RefSeq" id="WP_183372136.1">
    <property type="nucleotide sequence ID" value="NZ_BAABHL010000126.1"/>
</dbReference>
<evidence type="ECO:0000313" key="2">
    <source>
        <dbReference type="Proteomes" id="UP000551501"/>
    </source>
</evidence>
<protein>
    <submittedName>
        <fullName evidence="1">Uncharacterized protein</fullName>
    </submittedName>
</protein>
<dbReference type="AlphaFoldDB" id="A0A840F480"/>
<reference evidence="1 2" key="1">
    <citation type="submission" date="2020-08" db="EMBL/GenBank/DDBJ databases">
        <title>Sequencing the genomes of 1000 actinobacteria strains.</title>
        <authorList>
            <person name="Klenk H.-P."/>
        </authorList>
    </citation>
    <scope>NUCLEOTIDE SEQUENCE [LARGE SCALE GENOMIC DNA]</scope>
    <source>
        <strain evidence="1 2">DSM 45298</strain>
    </source>
</reference>
<gene>
    <name evidence="1" type="ORF">BKA16_003810</name>
</gene>
<dbReference type="Proteomes" id="UP000551501">
    <property type="component" value="Unassembled WGS sequence"/>
</dbReference>
<keyword evidence="2" id="KW-1185">Reference proteome</keyword>
<evidence type="ECO:0000313" key="1">
    <source>
        <dbReference type="EMBL" id="MBB4137258.1"/>
    </source>
</evidence>
<accession>A0A840F480</accession>
<organism evidence="1 2">
    <name type="scientific">Gordonia humi</name>
    <dbReference type="NCBI Taxonomy" id="686429"/>
    <lineage>
        <taxon>Bacteria</taxon>
        <taxon>Bacillati</taxon>
        <taxon>Actinomycetota</taxon>
        <taxon>Actinomycetes</taxon>
        <taxon>Mycobacteriales</taxon>
        <taxon>Gordoniaceae</taxon>
        <taxon>Gordonia</taxon>
    </lineage>
</organism>
<name>A0A840F480_9ACTN</name>
<comment type="caution">
    <text evidence="1">The sequence shown here is derived from an EMBL/GenBank/DDBJ whole genome shotgun (WGS) entry which is preliminary data.</text>
</comment>
<proteinExistence type="predicted"/>